<proteinExistence type="predicted"/>
<evidence type="ECO:0000256" key="1">
    <source>
        <dbReference type="SAM" id="Phobius"/>
    </source>
</evidence>
<accession>A0A0G1K4Z4</accession>
<organism evidence="2 3">
    <name type="scientific">Candidatus Collierbacteria bacterium GW2011_GWB2_44_22</name>
    <dbReference type="NCBI Taxonomy" id="1618387"/>
    <lineage>
        <taxon>Bacteria</taxon>
        <taxon>Candidatus Collieribacteriota</taxon>
    </lineage>
</organism>
<gene>
    <name evidence="2" type="ORF">UW44_C0013G0072</name>
</gene>
<keyword evidence="1" id="KW-0812">Transmembrane</keyword>
<comment type="caution">
    <text evidence="2">The sequence shown here is derived from an EMBL/GenBank/DDBJ whole genome shotgun (WGS) entry which is preliminary data.</text>
</comment>
<feature type="transmembrane region" description="Helical" evidence="1">
    <location>
        <begin position="26"/>
        <end position="43"/>
    </location>
</feature>
<dbReference type="Proteomes" id="UP000034006">
    <property type="component" value="Unassembled WGS sequence"/>
</dbReference>
<feature type="transmembrane region" description="Helical" evidence="1">
    <location>
        <begin position="55"/>
        <end position="72"/>
    </location>
</feature>
<keyword evidence="1" id="KW-0472">Membrane</keyword>
<name>A0A0G1K4Z4_9BACT</name>
<dbReference type="EMBL" id="LCIH01000013">
    <property type="protein sequence ID" value="KKT51352.1"/>
    <property type="molecule type" value="Genomic_DNA"/>
</dbReference>
<protein>
    <submittedName>
        <fullName evidence="2">Uncharacterized protein</fullName>
    </submittedName>
</protein>
<dbReference type="AlphaFoldDB" id="A0A0G1K4Z4"/>
<evidence type="ECO:0000313" key="3">
    <source>
        <dbReference type="Proteomes" id="UP000034006"/>
    </source>
</evidence>
<reference evidence="2 3" key="1">
    <citation type="journal article" date="2015" name="Nature">
        <title>rRNA introns, odd ribosomes, and small enigmatic genomes across a large radiation of phyla.</title>
        <authorList>
            <person name="Brown C.T."/>
            <person name="Hug L.A."/>
            <person name="Thomas B.C."/>
            <person name="Sharon I."/>
            <person name="Castelle C.J."/>
            <person name="Singh A."/>
            <person name="Wilkins M.J."/>
            <person name="Williams K.H."/>
            <person name="Banfield J.F."/>
        </authorList>
    </citation>
    <scope>NUCLEOTIDE SEQUENCE [LARGE SCALE GENOMIC DNA]</scope>
</reference>
<keyword evidence="1" id="KW-1133">Transmembrane helix</keyword>
<evidence type="ECO:0000313" key="2">
    <source>
        <dbReference type="EMBL" id="KKT51352.1"/>
    </source>
</evidence>
<sequence>MLVLKYCQHNMEKQPKTNVKKPIGRYWAFGFAVISLFAGLNIKKDGGNINQANDYFLSTALIMAGIGLFTLGKKAFVG</sequence>